<dbReference type="PANTHER" id="PTHR11575">
    <property type="entry name" value="5'-NUCLEOTIDASE-RELATED"/>
    <property type="match status" value="1"/>
</dbReference>
<protein>
    <submittedName>
        <fullName evidence="4">Bifunctional metallophosphatase/5'-nucleotidase</fullName>
    </submittedName>
</protein>
<dbReference type="Pfam" id="PF00149">
    <property type="entry name" value="Metallophos"/>
    <property type="match status" value="1"/>
</dbReference>
<reference evidence="4 5" key="1">
    <citation type="journal article" date="2019" name="Int. J. Syst. Evol. Microbiol.">
        <title>The Global Catalogue of Microorganisms (GCM) 10K type strain sequencing project: providing services to taxonomists for standard genome sequencing and annotation.</title>
        <authorList>
            <consortium name="The Broad Institute Genomics Platform"/>
            <consortium name="The Broad Institute Genome Sequencing Center for Infectious Disease"/>
            <person name="Wu L."/>
            <person name="Ma J."/>
        </authorList>
    </citation>
    <scope>NUCLEOTIDE SEQUENCE [LARGE SCALE GENOMIC DNA]</scope>
    <source>
        <strain evidence="4 5">CGMCC 1.3240</strain>
    </source>
</reference>
<dbReference type="SUPFAM" id="SSF56300">
    <property type="entry name" value="Metallo-dependent phosphatases"/>
    <property type="match status" value="1"/>
</dbReference>
<dbReference type="EMBL" id="JBHSXQ010000001">
    <property type="protein sequence ID" value="MFC6904079.1"/>
    <property type="molecule type" value="Genomic_DNA"/>
</dbReference>
<dbReference type="InterPro" id="IPR004843">
    <property type="entry name" value="Calcineurin-like_PHP"/>
</dbReference>
<dbReference type="Proteomes" id="UP001596312">
    <property type="component" value="Unassembled WGS sequence"/>
</dbReference>
<dbReference type="InterPro" id="IPR008334">
    <property type="entry name" value="5'-Nucleotdase_C"/>
</dbReference>
<accession>A0ABD5V5C0</accession>
<evidence type="ECO:0000259" key="3">
    <source>
        <dbReference type="Pfam" id="PF02872"/>
    </source>
</evidence>
<evidence type="ECO:0000313" key="5">
    <source>
        <dbReference type="Proteomes" id="UP001596312"/>
    </source>
</evidence>
<keyword evidence="1" id="KW-0732">Signal</keyword>
<comment type="caution">
    <text evidence="4">The sequence shown here is derived from an EMBL/GenBank/DDBJ whole genome shotgun (WGS) entry which is preliminary data.</text>
</comment>
<dbReference type="PRINTS" id="PR01607">
    <property type="entry name" value="APYRASEFAMLY"/>
</dbReference>
<dbReference type="InterPro" id="IPR036907">
    <property type="entry name" value="5'-Nucleotdase_C_sf"/>
</dbReference>
<dbReference type="CDD" id="cd00845">
    <property type="entry name" value="MPP_UshA_N_like"/>
    <property type="match status" value="1"/>
</dbReference>
<dbReference type="Gene3D" id="3.60.21.10">
    <property type="match status" value="1"/>
</dbReference>
<dbReference type="Pfam" id="PF02872">
    <property type="entry name" value="5_nucleotid_C"/>
    <property type="match status" value="1"/>
</dbReference>
<feature type="domain" description="Calcineurin-like phosphoesterase" evidence="2">
    <location>
        <begin position="4"/>
        <end position="200"/>
    </location>
</feature>
<feature type="domain" description="5'-Nucleotidase C-terminal" evidence="3">
    <location>
        <begin position="262"/>
        <end position="414"/>
    </location>
</feature>
<dbReference type="InterPro" id="IPR006179">
    <property type="entry name" value="5_nucleotidase/apyrase"/>
</dbReference>
<dbReference type="SUPFAM" id="SSF55816">
    <property type="entry name" value="5'-nucleotidase (syn. UDP-sugar hydrolase), C-terminal domain"/>
    <property type="match status" value="1"/>
</dbReference>
<organism evidence="4 5">
    <name type="scientific">Halalkalicoccus tibetensis</name>
    <dbReference type="NCBI Taxonomy" id="175632"/>
    <lineage>
        <taxon>Archaea</taxon>
        <taxon>Methanobacteriati</taxon>
        <taxon>Methanobacteriota</taxon>
        <taxon>Stenosarchaea group</taxon>
        <taxon>Halobacteria</taxon>
        <taxon>Halobacteriales</taxon>
        <taxon>Halococcaceae</taxon>
        <taxon>Halalkalicoccus</taxon>
    </lineage>
</organism>
<evidence type="ECO:0000256" key="1">
    <source>
        <dbReference type="ARBA" id="ARBA00022729"/>
    </source>
</evidence>
<proteinExistence type="predicted"/>
<dbReference type="InterPro" id="IPR029052">
    <property type="entry name" value="Metallo-depent_PP-like"/>
</dbReference>
<gene>
    <name evidence="4" type="ORF">ACFQGH_02565</name>
</gene>
<name>A0ABD5V5C0_9EURY</name>
<sequence length="453" mass="48689">MGPRLLQYSDVENAYDDPERIGRLAGLIGALRDEDTIVVGTGDNTAPGVLSLVMEGRQALDFFERVEPDLGTFGNHDFDHGYGATREVLRESPQTWVSANVFREGERFGREEGVVPTAVVERDGVRVGFFGVLDPATPSINPKASDLTVEDPIEAAERAVAALRSEGVDRVVALSHLGAGDDALARAVDVDAILGGHVHSDRLERVEGTLCTRPGANGTALLEVELGEEVRGTRHHVETGPCDERVADALRERMARAGLDEVVGRVEEPIERSEELTVSGECRIGNWVADAYRWAAGTDVAIHNAGGIRSGPPLAGEVTLADCISVVPFDGPVTVGTVTGRELRRLLSQASNGDASFGESDWWHAHVSGLRATFDGTRVESVRVGGAPLEPDAEYSIAASRYLFETDHEFPALTTAHRVGTVEVQYEVLAEYAREEGIAPTIDGRLGRAERKG</sequence>
<dbReference type="PANTHER" id="PTHR11575:SF24">
    <property type="entry name" value="5'-NUCLEOTIDASE"/>
    <property type="match status" value="1"/>
</dbReference>
<dbReference type="RefSeq" id="WP_340602587.1">
    <property type="nucleotide sequence ID" value="NZ_JBBMXV010000001.1"/>
</dbReference>
<dbReference type="AlphaFoldDB" id="A0ABD5V5C0"/>
<keyword evidence="5" id="KW-1185">Reference proteome</keyword>
<evidence type="ECO:0000313" key="4">
    <source>
        <dbReference type="EMBL" id="MFC6904079.1"/>
    </source>
</evidence>
<dbReference type="Gene3D" id="3.90.780.10">
    <property type="entry name" value="5'-Nucleotidase, C-terminal domain"/>
    <property type="match status" value="1"/>
</dbReference>
<evidence type="ECO:0000259" key="2">
    <source>
        <dbReference type="Pfam" id="PF00149"/>
    </source>
</evidence>